<evidence type="ECO:0000313" key="2">
    <source>
        <dbReference type="EMBL" id="PCC48907.1"/>
    </source>
</evidence>
<dbReference type="EMBL" id="NRGP01000056">
    <property type="protein sequence ID" value="PCC44846.1"/>
    <property type="molecule type" value="Genomic_DNA"/>
</dbReference>
<evidence type="ECO:0000313" key="1">
    <source>
        <dbReference type="EMBL" id="PCC44846.1"/>
    </source>
</evidence>
<sequence>MEELRESWLKQRELFKRLENDKLSSNDRQRVERLQHSIRAQLTSYGFKSLEPSEVEIDKTTYRPVHEGFDLGFDLSASDMIRLIWAYLFGVLEIGQEPGGRHLGLLIFDEPRQQEAAKESYRALLAHASHTGDAGAQVLFATSEPLDSLKDMLADHPAHLLVLAPGEKLLQQVS</sequence>
<dbReference type="Proteomes" id="UP000217720">
    <property type="component" value="Unassembled WGS sequence"/>
</dbReference>
<accession>A0A2A3ZBN1</accession>
<organism evidence="2 4">
    <name type="scientific">Brevibacterium aurantiacum</name>
    <dbReference type="NCBI Taxonomy" id="273384"/>
    <lineage>
        <taxon>Bacteria</taxon>
        <taxon>Bacillati</taxon>
        <taxon>Actinomycetota</taxon>
        <taxon>Actinomycetes</taxon>
        <taxon>Micrococcales</taxon>
        <taxon>Brevibacteriaceae</taxon>
        <taxon>Brevibacterium</taxon>
    </lineage>
</organism>
<gene>
    <name evidence="2" type="ORF">CIK62_15845</name>
    <name evidence="1" type="ORF">CIK64_18805</name>
</gene>
<proteinExistence type="predicted"/>
<dbReference type="Proteomes" id="UP000217564">
    <property type="component" value="Unassembled WGS sequence"/>
</dbReference>
<name>A0A2A3ZBN1_BREAU</name>
<evidence type="ECO:0000313" key="4">
    <source>
        <dbReference type="Proteomes" id="UP000217720"/>
    </source>
</evidence>
<dbReference type="RefSeq" id="WP_096161085.1">
    <property type="nucleotide sequence ID" value="NZ_NRGO01000022.1"/>
</dbReference>
<reference evidence="3 4" key="1">
    <citation type="journal article" date="2017" name="Elife">
        <title>Extensive horizontal gene transfer in cheese-associated bacteria.</title>
        <authorList>
            <person name="Bonham K.S."/>
            <person name="Wolfe B.E."/>
            <person name="Dutton R.J."/>
        </authorList>
    </citation>
    <scope>NUCLEOTIDE SEQUENCE [LARGE SCALE GENOMIC DNA]</scope>
    <source>
        <strain evidence="2 4">900_6</strain>
        <strain evidence="1 3">947_7</strain>
    </source>
</reference>
<dbReference type="AlphaFoldDB" id="A0A2A3ZBN1"/>
<dbReference type="EMBL" id="NRGO01000022">
    <property type="protein sequence ID" value="PCC48907.1"/>
    <property type="molecule type" value="Genomic_DNA"/>
</dbReference>
<protein>
    <submittedName>
        <fullName evidence="2">Uncharacterized protein</fullName>
    </submittedName>
</protein>
<comment type="caution">
    <text evidence="2">The sequence shown here is derived from an EMBL/GenBank/DDBJ whole genome shotgun (WGS) entry which is preliminary data.</text>
</comment>
<evidence type="ECO:0000313" key="3">
    <source>
        <dbReference type="Proteomes" id="UP000217564"/>
    </source>
</evidence>